<evidence type="ECO:0000313" key="2">
    <source>
        <dbReference type="EMBL" id="GFP76035.1"/>
    </source>
</evidence>
<protein>
    <submittedName>
        <fullName evidence="2">Uncharacterized protein</fullName>
    </submittedName>
</protein>
<name>A0A6V8SHQ5_9CLOT</name>
<feature type="compositionally biased region" description="Basic residues" evidence="1">
    <location>
        <begin position="9"/>
        <end position="18"/>
    </location>
</feature>
<proteinExistence type="predicted"/>
<evidence type="ECO:0000256" key="1">
    <source>
        <dbReference type="SAM" id="MobiDB-lite"/>
    </source>
</evidence>
<reference evidence="2 3" key="1">
    <citation type="submission" date="2020-07" db="EMBL/GenBank/DDBJ databases">
        <title>A new beta-1,3-glucan-decomposing anaerobic bacterium isolated from anoxic soil subjected to biological soil disinfestation.</title>
        <authorList>
            <person name="Ueki A."/>
            <person name="Tonouchi A."/>
        </authorList>
    </citation>
    <scope>NUCLEOTIDE SEQUENCE [LARGE SCALE GENOMIC DNA]</scope>
    <source>
        <strain evidence="2 3">TW1</strain>
    </source>
</reference>
<feature type="compositionally biased region" description="Basic and acidic residues" evidence="1">
    <location>
        <begin position="30"/>
        <end position="46"/>
    </location>
</feature>
<comment type="caution">
    <text evidence="2">The sequence shown here is derived from an EMBL/GenBank/DDBJ whole genome shotgun (WGS) entry which is preliminary data.</text>
</comment>
<organism evidence="2 3">
    <name type="scientific">Clostridium fungisolvens</name>
    <dbReference type="NCBI Taxonomy" id="1604897"/>
    <lineage>
        <taxon>Bacteria</taxon>
        <taxon>Bacillati</taxon>
        <taxon>Bacillota</taxon>
        <taxon>Clostridia</taxon>
        <taxon>Eubacteriales</taxon>
        <taxon>Clostridiaceae</taxon>
        <taxon>Clostridium</taxon>
    </lineage>
</organism>
<keyword evidence="3" id="KW-1185">Reference proteome</keyword>
<evidence type="ECO:0000313" key="3">
    <source>
        <dbReference type="Proteomes" id="UP000580568"/>
    </source>
</evidence>
<accession>A0A6V8SHQ5</accession>
<feature type="region of interest" description="Disordered" evidence="1">
    <location>
        <begin position="1"/>
        <end position="46"/>
    </location>
</feature>
<dbReference type="AlphaFoldDB" id="A0A6V8SHQ5"/>
<dbReference type="Proteomes" id="UP000580568">
    <property type="component" value="Unassembled WGS sequence"/>
</dbReference>
<gene>
    <name evidence="2" type="ORF">bsdtw1_02129</name>
</gene>
<dbReference type="RefSeq" id="WP_183277495.1">
    <property type="nucleotide sequence ID" value="NZ_BLZR01000001.1"/>
</dbReference>
<dbReference type="EMBL" id="BLZR01000001">
    <property type="protein sequence ID" value="GFP76035.1"/>
    <property type="molecule type" value="Genomic_DNA"/>
</dbReference>
<sequence length="46" mass="5375">MQSTNHINKPVHKDHGKGKNYNPNPVKIVWNKDAKKPVRHSPEEYL</sequence>